<dbReference type="EMBL" id="BMMV01000001">
    <property type="protein sequence ID" value="GGJ76834.1"/>
    <property type="molecule type" value="Genomic_DNA"/>
</dbReference>
<comment type="caution">
    <text evidence="1">The sequence shown here is derived from an EMBL/GenBank/DDBJ whole genome shotgun (WGS) entry which is preliminary data.</text>
</comment>
<organism evidence="1 2">
    <name type="scientific">Streptomyces camponoticapitis</name>
    <dbReference type="NCBI Taxonomy" id="1616125"/>
    <lineage>
        <taxon>Bacteria</taxon>
        <taxon>Bacillati</taxon>
        <taxon>Actinomycetota</taxon>
        <taxon>Actinomycetes</taxon>
        <taxon>Kitasatosporales</taxon>
        <taxon>Streptomycetaceae</taxon>
        <taxon>Streptomyces</taxon>
    </lineage>
</organism>
<evidence type="ECO:0000313" key="1">
    <source>
        <dbReference type="EMBL" id="GGJ76834.1"/>
    </source>
</evidence>
<reference evidence="2" key="1">
    <citation type="journal article" date="2019" name="Int. J. Syst. Evol. Microbiol.">
        <title>The Global Catalogue of Microorganisms (GCM) 10K type strain sequencing project: providing services to taxonomists for standard genome sequencing and annotation.</title>
        <authorList>
            <consortium name="The Broad Institute Genomics Platform"/>
            <consortium name="The Broad Institute Genome Sequencing Center for Infectious Disease"/>
            <person name="Wu L."/>
            <person name="Ma J."/>
        </authorList>
    </citation>
    <scope>NUCLEOTIDE SEQUENCE [LARGE SCALE GENOMIC DNA]</scope>
    <source>
        <strain evidence="2">CGMCC 4.7275</strain>
    </source>
</reference>
<protein>
    <submittedName>
        <fullName evidence="1">Uncharacterized protein</fullName>
    </submittedName>
</protein>
<evidence type="ECO:0000313" key="2">
    <source>
        <dbReference type="Proteomes" id="UP000660265"/>
    </source>
</evidence>
<accession>A0ABQ2DX74</accession>
<sequence>MGESQIIVVIGHGRHSIDSVQDRATADRQPDRLRVLLTAREAASTLSAEPNGPGGTYAYSA</sequence>
<dbReference type="Proteomes" id="UP000660265">
    <property type="component" value="Unassembled WGS sequence"/>
</dbReference>
<name>A0ABQ2DX74_9ACTN</name>
<proteinExistence type="predicted"/>
<gene>
    <name evidence="1" type="ORF">GCM10011583_05190</name>
</gene>
<keyword evidence="2" id="KW-1185">Reference proteome</keyword>